<dbReference type="Proteomes" id="UP000465221">
    <property type="component" value="Unassembled WGS sequence"/>
</dbReference>
<reference evidence="1 2" key="1">
    <citation type="submission" date="2020-01" db="EMBL/GenBank/DDBJ databases">
        <title>Draft genome sequence of Aspergillus udagawae IFM 46972.</title>
        <authorList>
            <person name="Takahashi H."/>
            <person name="Yaguchi T."/>
        </authorList>
    </citation>
    <scope>NUCLEOTIDE SEQUENCE [LARGE SCALE GENOMIC DNA]</scope>
    <source>
        <strain evidence="1 2">IFM 46972</strain>
    </source>
</reference>
<protein>
    <submittedName>
        <fullName evidence="1">Uncharacterized protein</fullName>
    </submittedName>
</protein>
<evidence type="ECO:0000313" key="2">
    <source>
        <dbReference type="Proteomes" id="UP000465221"/>
    </source>
</evidence>
<dbReference type="EMBL" id="BLKC01000003">
    <property type="protein sequence ID" value="GFF23069.1"/>
    <property type="molecule type" value="Genomic_DNA"/>
</dbReference>
<accession>A0A8H3RFF0</accession>
<dbReference type="AlphaFoldDB" id="A0A8H3RFF0"/>
<organism evidence="1 2">
    <name type="scientific">Aspergillus udagawae</name>
    <dbReference type="NCBI Taxonomy" id="91492"/>
    <lineage>
        <taxon>Eukaryota</taxon>
        <taxon>Fungi</taxon>
        <taxon>Dikarya</taxon>
        <taxon>Ascomycota</taxon>
        <taxon>Pezizomycotina</taxon>
        <taxon>Eurotiomycetes</taxon>
        <taxon>Eurotiomycetidae</taxon>
        <taxon>Eurotiales</taxon>
        <taxon>Aspergillaceae</taxon>
        <taxon>Aspergillus</taxon>
        <taxon>Aspergillus subgen. Fumigati</taxon>
    </lineage>
</organism>
<sequence length="132" mass="14614">MDSDSNKKDRYQAPGSGVTLSQKSIANHQLSIFHSHDCYSSSLVNSSWVCFSSQLDLKDPQKAEERRWCFTKGAVCFGPIYCTTGPERSGPQPLILFRSSRHSFFCALFSLGLVDSVFLESVSAARRGVPIT</sequence>
<gene>
    <name evidence="1" type="ORF">IFM46972_00539</name>
</gene>
<comment type="caution">
    <text evidence="1">The sequence shown here is derived from an EMBL/GenBank/DDBJ whole genome shotgun (WGS) entry which is preliminary data.</text>
</comment>
<proteinExistence type="predicted"/>
<evidence type="ECO:0000313" key="1">
    <source>
        <dbReference type="EMBL" id="GFF23069.1"/>
    </source>
</evidence>
<name>A0A8H3RFF0_9EURO</name>